<evidence type="ECO:0000313" key="2">
    <source>
        <dbReference type="EMBL" id="MDQ0394656.1"/>
    </source>
</evidence>
<dbReference type="Proteomes" id="UP001237448">
    <property type="component" value="Unassembled WGS sequence"/>
</dbReference>
<dbReference type="SUPFAM" id="SSF52799">
    <property type="entry name" value="(Phosphotyrosine protein) phosphatases II"/>
    <property type="match status" value="1"/>
</dbReference>
<dbReference type="EMBL" id="JAUSVK010000001">
    <property type="protein sequence ID" value="MDQ0394656.1"/>
    <property type="molecule type" value="Genomic_DNA"/>
</dbReference>
<feature type="domain" description="Tyrosine specific protein phosphatases" evidence="1">
    <location>
        <begin position="1"/>
        <end position="52"/>
    </location>
</feature>
<dbReference type="InterPro" id="IPR026893">
    <property type="entry name" value="Tyr/Ser_Pase_IphP-type"/>
</dbReference>
<gene>
    <name evidence="2" type="ORF">J3R73_004448</name>
</gene>
<dbReference type="PROSITE" id="PS00383">
    <property type="entry name" value="TYR_PHOSPHATASE_1"/>
    <property type="match status" value="1"/>
</dbReference>
<evidence type="ECO:0000259" key="1">
    <source>
        <dbReference type="PROSITE" id="PS50056"/>
    </source>
</evidence>
<dbReference type="InterPro" id="IPR029021">
    <property type="entry name" value="Prot-tyrosine_phosphatase-like"/>
</dbReference>
<sequence>MAALRAIRRHRSRGPVLLHCQHGADRTGLVCALYRILDENWSKADALAEMKRGDYGYHAVWGNIPTYLRKADIAMLRAAIEPA</sequence>
<keyword evidence="3" id="KW-1185">Reference proteome</keyword>
<comment type="caution">
    <text evidence="2">The sequence shown here is derived from an EMBL/GenBank/DDBJ whole genome shotgun (WGS) entry which is preliminary data.</text>
</comment>
<dbReference type="Gene3D" id="3.90.190.10">
    <property type="entry name" value="Protein tyrosine phosphatase superfamily"/>
    <property type="match status" value="1"/>
</dbReference>
<dbReference type="Pfam" id="PF13350">
    <property type="entry name" value="Y_phosphatase3"/>
    <property type="match status" value="1"/>
</dbReference>
<reference evidence="2 3" key="1">
    <citation type="submission" date="2023-07" db="EMBL/GenBank/DDBJ databases">
        <title>Genomic Encyclopedia of Type Strains, Phase IV (KMG-IV): sequencing the most valuable type-strain genomes for metagenomic binning, comparative biology and taxonomic classification.</title>
        <authorList>
            <person name="Goeker M."/>
        </authorList>
    </citation>
    <scope>NUCLEOTIDE SEQUENCE [LARGE SCALE GENOMIC DNA]</scope>
    <source>
        <strain evidence="2 3">DSM 5896</strain>
    </source>
</reference>
<dbReference type="PROSITE" id="PS50056">
    <property type="entry name" value="TYR_PHOSPHATASE_2"/>
    <property type="match status" value="1"/>
</dbReference>
<name>A0ABU0FJF2_9HYPH</name>
<dbReference type="RefSeq" id="WP_307432137.1">
    <property type="nucleotide sequence ID" value="NZ_JAUSVK010000001.1"/>
</dbReference>
<accession>A0ABU0FJF2</accession>
<dbReference type="InterPro" id="IPR016130">
    <property type="entry name" value="Tyr_Pase_AS"/>
</dbReference>
<protein>
    <submittedName>
        <fullName evidence="2">Protein tyrosine/serine phosphatase</fullName>
    </submittedName>
</protein>
<dbReference type="InterPro" id="IPR000387">
    <property type="entry name" value="Tyr_Pase_dom"/>
</dbReference>
<evidence type="ECO:0000313" key="3">
    <source>
        <dbReference type="Proteomes" id="UP001237448"/>
    </source>
</evidence>
<proteinExistence type="predicted"/>
<organism evidence="2 3">
    <name type="scientific">Labrys monachus</name>
    <dbReference type="NCBI Taxonomy" id="217067"/>
    <lineage>
        <taxon>Bacteria</taxon>
        <taxon>Pseudomonadati</taxon>
        <taxon>Pseudomonadota</taxon>
        <taxon>Alphaproteobacteria</taxon>
        <taxon>Hyphomicrobiales</taxon>
        <taxon>Xanthobacteraceae</taxon>
        <taxon>Labrys</taxon>
    </lineage>
</organism>